<dbReference type="PANTHER" id="PTHR13306:SF6">
    <property type="entry name" value="TRANSMEMBRANE PROTEIN 138"/>
    <property type="match status" value="1"/>
</dbReference>
<dbReference type="GO" id="GO:0005929">
    <property type="term" value="C:cilium"/>
    <property type="evidence" value="ECO:0007669"/>
    <property type="project" value="UniProtKB-SubCell"/>
</dbReference>
<dbReference type="InterPro" id="IPR024133">
    <property type="entry name" value="TM_138"/>
</dbReference>
<keyword evidence="16" id="KW-1185">Reference proteome</keyword>
<evidence type="ECO:0000256" key="2">
    <source>
        <dbReference type="ARBA" id="ARBA00004128"/>
    </source>
</evidence>
<keyword evidence="9 14" id="KW-1133">Transmembrane helix</keyword>
<comment type="caution">
    <text evidence="15">The sequence shown here is derived from an EMBL/GenBank/DDBJ whole genome shotgun (WGS) entry which is preliminary data.</text>
</comment>
<evidence type="ECO:0000256" key="6">
    <source>
        <dbReference type="ARBA" id="ARBA00022554"/>
    </source>
</evidence>
<keyword evidence="11 14" id="KW-0472">Membrane</keyword>
<evidence type="ECO:0000256" key="11">
    <source>
        <dbReference type="ARBA" id="ARBA00023136"/>
    </source>
</evidence>
<gene>
    <name evidence="15" type="ORF">HHI36_017831</name>
</gene>
<evidence type="ECO:0000256" key="4">
    <source>
        <dbReference type="ARBA" id="ARBA00010572"/>
    </source>
</evidence>
<protein>
    <recommendedName>
        <fullName evidence="5">Transmembrane protein 138</fullName>
    </recommendedName>
</protein>
<evidence type="ECO:0000256" key="13">
    <source>
        <dbReference type="ARBA" id="ARBA00023273"/>
    </source>
</evidence>
<accession>A0ABD2NNR9</accession>
<evidence type="ECO:0000256" key="9">
    <source>
        <dbReference type="ARBA" id="ARBA00022989"/>
    </source>
</evidence>
<keyword evidence="6" id="KW-0926">Vacuole</keyword>
<comment type="similarity">
    <text evidence="4">Belongs to the TMEM138 family.</text>
</comment>
<dbReference type="Pfam" id="PF14935">
    <property type="entry name" value="TMEM138"/>
    <property type="match status" value="1"/>
</dbReference>
<feature type="transmembrane region" description="Helical" evidence="14">
    <location>
        <begin position="66"/>
        <end position="85"/>
    </location>
</feature>
<keyword evidence="12" id="KW-0325">Glycoprotein</keyword>
<evidence type="ECO:0000256" key="12">
    <source>
        <dbReference type="ARBA" id="ARBA00023180"/>
    </source>
</evidence>
<evidence type="ECO:0000256" key="7">
    <source>
        <dbReference type="ARBA" id="ARBA00022692"/>
    </source>
</evidence>
<evidence type="ECO:0000256" key="5">
    <source>
        <dbReference type="ARBA" id="ARBA00014515"/>
    </source>
</evidence>
<dbReference type="Proteomes" id="UP001516400">
    <property type="component" value="Unassembled WGS sequence"/>
</dbReference>
<evidence type="ECO:0000256" key="1">
    <source>
        <dbReference type="ARBA" id="ARBA00003709"/>
    </source>
</evidence>
<feature type="transmembrane region" description="Helical" evidence="14">
    <location>
        <begin position="6"/>
        <end position="27"/>
    </location>
</feature>
<evidence type="ECO:0000256" key="10">
    <source>
        <dbReference type="ARBA" id="ARBA00023069"/>
    </source>
</evidence>
<comment type="function">
    <text evidence="1">Required for ciliogenesis.</text>
</comment>
<sequence>MHNISIFHHLHSILLYIVYQVGLIELLHERFRHTIIVCLIYFFSTLGINIWSLLLRYNEVFKDNWPIEFIVFYILHRLIAPMYYYEFKRCFLRISDPRFYEDSR</sequence>
<keyword evidence="10" id="KW-0969">Cilium</keyword>
<keyword evidence="7 14" id="KW-0812">Transmembrane</keyword>
<evidence type="ECO:0000256" key="3">
    <source>
        <dbReference type="ARBA" id="ARBA00004138"/>
    </source>
</evidence>
<keyword evidence="8" id="KW-0970">Cilium biogenesis/degradation</keyword>
<dbReference type="EMBL" id="JABFTP020000124">
    <property type="protein sequence ID" value="KAL3280342.1"/>
    <property type="molecule type" value="Genomic_DNA"/>
</dbReference>
<reference evidence="15 16" key="1">
    <citation type="journal article" date="2021" name="BMC Biol.">
        <title>Horizontally acquired antibacterial genes associated with adaptive radiation of ladybird beetles.</title>
        <authorList>
            <person name="Li H.S."/>
            <person name="Tang X.F."/>
            <person name="Huang Y.H."/>
            <person name="Xu Z.Y."/>
            <person name="Chen M.L."/>
            <person name="Du X.Y."/>
            <person name="Qiu B.Y."/>
            <person name="Chen P.T."/>
            <person name="Zhang W."/>
            <person name="Slipinski A."/>
            <person name="Escalona H.E."/>
            <person name="Waterhouse R.M."/>
            <person name="Zwick A."/>
            <person name="Pang H."/>
        </authorList>
    </citation>
    <scope>NUCLEOTIDE SEQUENCE [LARGE SCALE GENOMIC DNA]</scope>
    <source>
        <strain evidence="15">SYSU2018</strain>
    </source>
</reference>
<dbReference type="GO" id="GO:0030030">
    <property type="term" value="P:cell projection organization"/>
    <property type="evidence" value="ECO:0007669"/>
    <property type="project" value="UniProtKB-KW"/>
</dbReference>
<evidence type="ECO:0000313" key="16">
    <source>
        <dbReference type="Proteomes" id="UP001516400"/>
    </source>
</evidence>
<evidence type="ECO:0000313" key="15">
    <source>
        <dbReference type="EMBL" id="KAL3280342.1"/>
    </source>
</evidence>
<dbReference type="AlphaFoldDB" id="A0ABD2NNR9"/>
<evidence type="ECO:0000256" key="8">
    <source>
        <dbReference type="ARBA" id="ARBA00022794"/>
    </source>
</evidence>
<name>A0ABD2NNR9_9CUCU</name>
<proteinExistence type="inferred from homology"/>
<organism evidence="15 16">
    <name type="scientific">Cryptolaemus montrouzieri</name>
    <dbReference type="NCBI Taxonomy" id="559131"/>
    <lineage>
        <taxon>Eukaryota</taxon>
        <taxon>Metazoa</taxon>
        <taxon>Ecdysozoa</taxon>
        <taxon>Arthropoda</taxon>
        <taxon>Hexapoda</taxon>
        <taxon>Insecta</taxon>
        <taxon>Pterygota</taxon>
        <taxon>Neoptera</taxon>
        <taxon>Endopterygota</taxon>
        <taxon>Coleoptera</taxon>
        <taxon>Polyphaga</taxon>
        <taxon>Cucujiformia</taxon>
        <taxon>Coccinelloidea</taxon>
        <taxon>Coccinellidae</taxon>
        <taxon>Scymninae</taxon>
        <taxon>Scymnini</taxon>
        <taxon>Cryptolaemus</taxon>
    </lineage>
</organism>
<keyword evidence="13" id="KW-0966">Cell projection</keyword>
<dbReference type="GO" id="GO:0005774">
    <property type="term" value="C:vacuolar membrane"/>
    <property type="evidence" value="ECO:0007669"/>
    <property type="project" value="UniProtKB-SubCell"/>
</dbReference>
<dbReference type="PANTHER" id="PTHR13306">
    <property type="entry name" value="TRANSMEMBRANE PROTEIN 138"/>
    <property type="match status" value="1"/>
</dbReference>
<feature type="transmembrane region" description="Helical" evidence="14">
    <location>
        <begin position="34"/>
        <end position="54"/>
    </location>
</feature>
<comment type="subcellular location">
    <subcellularLocation>
        <location evidence="3">Cell projection</location>
        <location evidence="3">Cilium</location>
    </subcellularLocation>
    <subcellularLocation>
        <location evidence="2">Vacuole membrane</location>
        <topology evidence="2">Multi-pass membrane protein</topology>
    </subcellularLocation>
</comment>
<evidence type="ECO:0000256" key="14">
    <source>
        <dbReference type="SAM" id="Phobius"/>
    </source>
</evidence>